<dbReference type="SUPFAM" id="SSF54695">
    <property type="entry name" value="POZ domain"/>
    <property type="match status" value="1"/>
</dbReference>
<dbReference type="Proteomes" id="UP000807504">
    <property type="component" value="Unassembled WGS sequence"/>
</dbReference>
<gene>
    <name evidence="2" type="ORF">HNY73_015074</name>
</gene>
<dbReference type="EMBL" id="JABXBU010002072">
    <property type="protein sequence ID" value="KAF8778343.1"/>
    <property type="molecule type" value="Genomic_DNA"/>
</dbReference>
<feature type="domain" description="BTB" evidence="1">
    <location>
        <begin position="343"/>
        <end position="410"/>
    </location>
</feature>
<proteinExistence type="predicted"/>
<reference evidence="2" key="2">
    <citation type="submission" date="2020-06" db="EMBL/GenBank/DDBJ databases">
        <authorList>
            <person name="Sheffer M."/>
        </authorList>
    </citation>
    <scope>NUCLEOTIDE SEQUENCE</scope>
</reference>
<accession>A0A8T0ER03</accession>
<reference evidence="2" key="1">
    <citation type="journal article" date="2020" name="bioRxiv">
        <title>Chromosome-level reference genome of the European wasp spider Argiope bruennichi: a resource for studies on range expansion and evolutionary adaptation.</title>
        <authorList>
            <person name="Sheffer M.M."/>
            <person name="Hoppe A."/>
            <person name="Krehenwinkel H."/>
            <person name="Uhl G."/>
            <person name="Kuss A.W."/>
            <person name="Jensen L."/>
            <person name="Jensen C."/>
            <person name="Gillespie R.G."/>
            <person name="Hoff K.J."/>
            <person name="Prost S."/>
        </authorList>
    </citation>
    <scope>NUCLEOTIDE SEQUENCE</scope>
</reference>
<name>A0A8T0ER03_ARGBR</name>
<sequence>MEKKGSRLISQKGNKTVLKWMVKNFKPQLLCNSDYMCLKSPIIKTDELAWRIRITSCIREFPDEFSIVLTREDYKTPEFAHYFVEHKMEIANIKWAPSEVRCCFASSGIPVRFVSLINLSDFLDEERFPPACELNVQFRLRKCSFQTSFSNYFSAVTDLIVAKRSASICYNTAYYSTALNEPAESGNHITENVGDEMVVPTSGSNNNPPFRPQSPIQLRIFHSPIVNCINSTFKSHLDAFLKCEIFLLDAKNNVVIASEVAENLLLKYQEWTVPLYVPRNFAEEIEINSSSFREVLGIIANVSFHDEQSEISCITKGYFTHRKKHSILKADLKKLFHNRDLNADFCIKAKGKPFRVHKFILAARSPVFKAILKTDMLEIRTGVMNISHMSPDAMSLFLKCVYASELEKDVAHENVLSLYKAADRYEISSLQLTCRRELMENVSITNIGDLFILSYLHGDSKLKDFIRSVLNAWGFNKREVILDGMLKLFPENRQFHIWMEEFSKN</sequence>
<dbReference type="InterPro" id="IPR000210">
    <property type="entry name" value="BTB/POZ_dom"/>
</dbReference>
<dbReference type="SMART" id="SM00225">
    <property type="entry name" value="BTB"/>
    <property type="match status" value="1"/>
</dbReference>
<dbReference type="InterPro" id="IPR011333">
    <property type="entry name" value="SKP1/BTB/POZ_sf"/>
</dbReference>
<dbReference type="PANTHER" id="PTHR24413">
    <property type="entry name" value="SPECKLE-TYPE POZ PROTEIN"/>
    <property type="match status" value="1"/>
</dbReference>
<comment type="caution">
    <text evidence="2">The sequence shown here is derived from an EMBL/GenBank/DDBJ whole genome shotgun (WGS) entry which is preliminary data.</text>
</comment>
<dbReference type="AlphaFoldDB" id="A0A8T0ER03"/>
<evidence type="ECO:0000259" key="1">
    <source>
        <dbReference type="PROSITE" id="PS50097"/>
    </source>
</evidence>
<evidence type="ECO:0000313" key="2">
    <source>
        <dbReference type="EMBL" id="KAF8778343.1"/>
    </source>
</evidence>
<dbReference type="OrthoDB" id="6359943at2759"/>
<organism evidence="2 3">
    <name type="scientific">Argiope bruennichi</name>
    <name type="common">Wasp spider</name>
    <name type="synonym">Aranea bruennichi</name>
    <dbReference type="NCBI Taxonomy" id="94029"/>
    <lineage>
        <taxon>Eukaryota</taxon>
        <taxon>Metazoa</taxon>
        <taxon>Ecdysozoa</taxon>
        <taxon>Arthropoda</taxon>
        <taxon>Chelicerata</taxon>
        <taxon>Arachnida</taxon>
        <taxon>Araneae</taxon>
        <taxon>Araneomorphae</taxon>
        <taxon>Entelegynae</taxon>
        <taxon>Araneoidea</taxon>
        <taxon>Araneidae</taxon>
        <taxon>Argiope</taxon>
    </lineage>
</organism>
<evidence type="ECO:0000313" key="3">
    <source>
        <dbReference type="Proteomes" id="UP000807504"/>
    </source>
</evidence>
<dbReference type="CDD" id="cd18186">
    <property type="entry name" value="BTB_POZ_ZBTB_KLHL-like"/>
    <property type="match status" value="1"/>
</dbReference>
<dbReference type="Gene3D" id="3.30.710.10">
    <property type="entry name" value="Potassium Channel Kv1.1, Chain A"/>
    <property type="match status" value="1"/>
</dbReference>
<keyword evidence="3" id="KW-1185">Reference proteome</keyword>
<dbReference type="Pfam" id="PF00651">
    <property type="entry name" value="BTB"/>
    <property type="match status" value="1"/>
</dbReference>
<dbReference type="PROSITE" id="PS50097">
    <property type="entry name" value="BTB"/>
    <property type="match status" value="1"/>
</dbReference>
<protein>
    <submittedName>
        <fullName evidence="2">Speckle-type POZ protein-like like protein</fullName>
    </submittedName>
</protein>